<keyword evidence="2" id="KW-1185">Reference proteome</keyword>
<gene>
    <name evidence="1" type="ORF">Tco_0679131</name>
</gene>
<name>A0ABQ4XHN5_9ASTR</name>
<comment type="caution">
    <text evidence="1">The sequence shown here is derived from an EMBL/GenBank/DDBJ whole genome shotgun (WGS) entry which is preliminary data.</text>
</comment>
<evidence type="ECO:0000313" key="1">
    <source>
        <dbReference type="EMBL" id="GJS64567.1"/>
    </source>
</evidence>
<evidence type="ECO:0008006" key="3">
    <source>
        <dbReference type="Google" id="ProtNLM"/>
    </source>
</evidence>
<reference evidence="1" key="1">
    <citation type="journal article" date="2022" name="Int. J. Mol. Sci.">
        <title>Draft Genome of Tanacetum Coccineum: Genomic Comparison of Closely Related Tanacetum-Family Plants.</title>
        <authorList>
            <person name="Yamashiro T."/>
            <person name="Shiraishi A."/>
            <person name="Nakayama K."/>
            <person name="Satake H."/>
        </authorList>
    </citation>
    <scope>NUCLEOTIDE SEQUENCE</scope>
</reference>
<evidence type="ECO:0000313" key="2">
    <source>
        <dbReference type="Proteomes" id="UP001151760"/>
    </source>
</evidence>
<protein>
    <recommendedName>
        <fullName evidence="3">Secreted protein</fullName>
    </recommendedName>
</protein>
<sequence>MRMMMMVMAVVSCEGDDDGVDSHDDGVEMGRGGEVVVVERAAVRMVSIQQRTAFLCQWKLSGLPDLTQQIGRYRGVK</sequence>
<accession>A0ABQ4XHN5</accession>
<dbReference type="EMBL" id="BQNB010009514">
    <property type="protein sequence ID" value="GJS64567.1"/>
    <property type="molecule type" value="Genomic_DNA"/>
</dbReference>
<reference evidence="1" key="2">
    <citation type="submission" date="2022-01" db="EMBL/GenBank/DDBJ databases">
        <authorList>
            <person name="Yamashiro T."/>
            <person name="Shiraishi A."/>
            <person name="Satake H."/>
            <person name="Nakayama K."/>
        </authorList>
    </citation>
    <scope>NUCLEOTIDE SEQUENCE</scope>
</reference>
<proteinExistence type="predicted"/>
<organism evidence="1 2">
    <name type="scientific">Tanacetum coccineum</name>
    <dbReference type="NCBI Taxonomy" id="301880"/>
    <lineage>
        <taxon>Eukaryota</taxon>
        <taxon>Viridiplantae</taxon>
        <taxon>Streptophyta</taxon>
        <taxon>Embryophyta</taxon>
        <taxon>Tracheophyta</taxon>
        <taxon>Spermatophyta</taxon>
        <taxon>Magnoliopsida</taxon>
        <taxon>eudicotyledons</taxon>
        <taxon>Gunneridae</taxon>
        <taxon>Pentapetalae</taxon>
        <taxon>asterids</taxon>
        <taxon>campanulids</taxon>
        <taxon>Asterales</taxon>
        <taxon>Asteraceae</taxon>
        <taxon>Asteroideae</taxon>
        <taxon>Anthemideae</taxon>
        <taxon>Anthemidinae</taxon>
        <taxon>Tanacetum</taxon>
    </lineage>
</organism>
<dbReference type="Proteomes" id="UP001151760">
    <property type="component" value="Unassembled WGS sequence"/>
</dbReference>